<evidence type="ECO:0000313" key="3">
    <source>
        <dbReference type="Proteomes" id="UP000789595"/>
    </source>
</evidence>
<keyword evidence="1" id="KW-0472">Membrane</keyword>
<comment type="caution">
    <text evidence="2">The sequence shown here is derived from an EMBL/GenBank/DDBJ whole genome shotgun (WGS) entry which is preliminary data.</text>
</comment>
<dbReference type="EMBL" id="CAKKNE010000006">
    <property type="protein sequence ID" value="CAH0379095.1"/>
    <property type="molecule type" value="Genomic_DNA"/>
</dbReference>
<evidence type="ECO:0000313" key="2">
    <source>
        <dbReference type="EMBL" id="CAH0379095.1"/>
    </source>
</evidence>
<dbReference type="AlphaFoldDB" id="A0A8J2SS76"/>
<sequence length="202" mass="21709">MTPPPPRGRFYVEKFLGLKHSVGVACIGCVYLSKAAGAFTFAVALLIAQALEPRFENLYDPVVGAFSWGGFIYTDECIADEVCAQDFLNKTRDAIAFAASYGVLFLLLTALVFLVYGCLALKAADGSVSAARRVYVFTTALAVLCVFGLFDGTGFVALILTAYAAVVGPLALDPARRGRDAGLGLRERRRRGVRRQARGRQG</sequence>
<feature type="transmembrane region" description="Helical" evidence="1">
    <location>
        <begin position="133"/>
        <end position="150"/>
    </location>
</feature>
<keyword evidence="1" id="KW-0812">Transmembrane</keyword>
<keyword evidence="1" id="KW-1133">Transmembrane helix</keyword>
<protein>
    <recommendedName>
        <fullName evidence="4">Transmembrane protein</fullName>
    </recommendedName>
</protein>
<gene>
    <name evidence="2" type="ORF">PECAL_6P06960</name>
</gene>
<reference evidence="2" key="1">
    <citation type="submission" date="2021-11" db="EMBL/GenBank/DDBJ databases">
        <authorList>
            <consortium name="Genoscope - CEA"/>
            <person name="William W."/>
        </authorList>
    </citation>
    <scope>NUCLEOTIDE SEQUENCE</scope>
</reference>
<keyword evidence="3" id="KW-1185">Reference proteome</keyword>
<feature type="transmembrane region" description="Helical" evidence="1">
    <location>
        <begin position="95"/>
        <end position="121"/>
    </location>
</feature>
<accession>A0A8J2SS76</accession>
<name>A0A8J2SS76_9STRA</name>
<feature type="transmembrane region" description="Helical" evidence="1">
    <location>
        <begin position="21"/>
        <end position="48"/>
    </location>
</feature>
<evidence type="ECO:0000256" key="1">
    <source>
        <dbReference type="SAM" id="Phobius"/>
    </source>
</evidence>
<organism evidence="2 3">
    <name type="scientific">Pelagomonas calceolata</name>
    <dbReference type="NCBI Taxonomy" id="35677"/>
    <lineage>
        <taxon>Eukaryota</taxon>
        <taxon>Sar</taxon>
        <taxon>Stramenopiles</taxon>
        <taxon>Ochrophyta</taxon>
        <taxon>Pelagophyceae</taxon>
        <taxon>Pelagomonadales</taxon>
        <taxon>Pelagomonadaceae</taxon>
        <taxon>Pelagomonas</taxon>
    </lineage>
</organism>
<feature type="transmembrane region" description="Helical" evidence="1">
    <location>
        <begin position="156"/>
        <end position="172"/>
    </location>
</feature>
<dbReference type="Proteomes" id="UP000789595">
    <property type="component" value="Unassembled WGS sequence"/>
</dbReference>
<evidence type="ECO:0008006" key="4">
    <source>
        <dbReference type="Google" id="ProtNLM"/>
    </source>
</evidence>
<feature type="non-terminal residue" evidence="2">
    <location>
        <position position="202"/>
    </location>
</feature>
<proteinExistence type="predicted"/>